<keyword evidence="3" id="KW-1185">Reference proteome</keyword>
<dbReference type="RefSeq" id="WP_186740875.1">
    <property type="nucleotide sequence ID" value="NZ_CP060394.1"/>
</dbReference>
<dbReference type="PANTHER" id="PTHR34009:SF2">
    <property type="entry name" value="PROTEIN STAR"/>
    <property type="match status" value="1"/>
</dbReference>
<dbReference type="InterPro" id="IPR053202">
    <property type="entry name" value="EGF_Rcpt_Signaling_Reg"/>
</dbReference>
<keyword evidence="2" id="KW-0489">Methyltransferase</keyword>
<sequence length="235" mass="26890">MNKNSLIYALHRSGVYGLLDRGRDYRELSKVASRRSFSQFGEDLFLRDYFGDRKGLYIEVGGNHPFSLSNTYLLYRMGWRGLVIEPIHRLYAKHRRFRPRDIQVNAAVGDGDGDLRFYEMIPSVLSTCDPQEAANMIAAGSAKLFREYSVPMMSVADLYHTHLAPHPISLLSVDTEGHDMAVLRGVDWELIQPEIVICEANDDIRRLEISQFLTSHCYENIKSLGCNMLFRHSQG</sequence>
<feature type="domain" description="Methyltransferase FkbM" evidence="1">
    <location>
        <begin position="59"/>
        <end position="204"/>
    </location>
</feature>
<dbReference type="GO" id="GO:0008168">
    <property type="term" value="F:methyltransferase activity"/>
    <property type="evidence" value="ECO:0007669"/>
    <property type="project" value="UniProtKB-KW"/>
</dbReference>
<dbReference type="GO" id="GO:0005886">
    <property type="term" value="C:plasma membrane"/>
    <property type="evidence" value="ECO:0007669"/>
    <property type="project" value="TreeGrafter"/>
</dbReference>
<evidence type="ECO:0000313" key="2">
    <source>
        <dbReference type="EMBL" id="QNI30773.1"/>
    </source>
</evidence>
<dbReference type="EMBL" id="CP060394">
    <property type="protein sequence ID" value="QNI30773.1"/>
    <property type="molecule type" value="Genomic_DNA"/>
</dbReference>
<dbReference type="InterPro" id="IPR029063">
    <property type="entry name" value="SAM-dependent_MTases_sf"/>
</dbReference>
<dbReference type="SUPFAM" id="SSF53335">
    <property type="entry name" value="S-adenosyl-L-methionine-dependent methyltransferases"/>
    <property type="match status" value="1"/>
</dbReference>
<gene>
    <name evidence="2" type="ORF">H7849_16810</name>
</gene>
<dbReference type="GO" id="GO:0016197">
    <property type="term" value="P:endosomal transport"/>
    <property type="evidence" value="ECO:0007669"/>
    <property type="project" value="TreeGrafter"/>
</dbReference>
<dbReference type="Proteomes" id="UP000515312">
    <property type="component" value="Chromosome"/>
</dbReference>
<protein>
    <submittedName>
        <fullName evidence="2">FkbM family methyltransferase</fullName>
    </submittedName>
</protein>
<dbReference type="GO" id="GO:0006888">
    <property type="term" value="P:endoplasmic reticulum to Golgi vesicle-mediated transport"/>
    <property type="evidence" value="ECO:0007669"/>
    <property type="project" value="TreeGrafter"/>
</dbReference>
<dbReference type="GO" id="GO:0005737">
    <property type="term" value="C:cytoplasm"/>
    <property type="evidence" value="ECO:0007669"/>
    <property type="project" value="GOC"/>
</dbReference>
<name>A0A7G8BE03_9BACT</name>
<organism evidence="2 3">
    <name type="scientific">Alloacidobacterium dinghuense</name>
    <dbReference type="NCBI Taxonomy" id="2763107"/>
    <lineage>
        <taxon>Bacteria</taxon>
        <taxon>Pseudomonadati</taxon>
        <taxon>Acidobacteriota</taxon>
        <taxon>Terriglobia</taxon>
        <taxon>Terriglobales</taxon>
        <taxon>Acidobacteriaceae</taxon>
        <taxon>Alloacidobacterium</taxon>
    </lineage>
</organism>
<reference evidence="2 3" key="1">
    <citation type="submission" date="2020-08" db="EMBL/GenBank/DDBJ databases">
        <title>Edaphobacter telluris sp. nov. and Acidobacterium dinghuensis sp. nov., two acidobacteria isolated from forest soil.</title>
        <authorList>
            <person name="Fu J."/>
            <person name="Qiu L."/>
        </authorList>
    </citation>
    <scope>NUCLEOTIDE SEQUENCE [LARGE SCALE GENOMIC DNA]</scope>
    <source>
        <strain evidence="2">4Y35</strain>
    </source>
</reference>
<proteinExistence type="predicted"/>
<evidence type="ECO:0000259" key="1">
    <source>
        <dbReference type="Pfam" id="PF05050"/>
    </source>
</evidence>
<dbReference type="AlphaFoldDB" id="A0A7G8BE03"/>
<accession>A0A7G8BE03</accession>
<dbReference type="Pfam" id="PF05050">
    <property type="entry name" value="Methyltransf_21"/>
    <property type="match status" value="1"/>
</dbReference>
<dbReference type="KEGG" id="adin:H7849_16810"/>
<dbReference type="GO" id="GO:0032259">
    <property type="term" value="P:methylation"/>
    <property type="evidence" value="ECO:0007669"/>
    <property type="project" value="UniProtKB-KW"/>
</dbReference>
<evidence type="ECO:0000313" key="3">
    <source>
        <dbReference type="Proteomes" id="UP000515312"/>
    </source>
</evidence>
<dbReference type="InterPro" id="IPR006342">
    <property type="entry name" value="FkbM_mtfrase"/>
</dbReference>
<dbReference type="Gene3D" id="3.40.50.150">
    <property type="entry name" value="Vaccinia Virus protein VP39"/>
    <property type="match status" value="1"/>
</dbReference>
<keyword evidence="2" id="KW-0808">Transferase</keyword>
<dbReference type="PANTHER" id="PTHR34009">
    <property type="entry name" value="PROTEIN STAR"/>
    <property type="match status" value="1"/>
</dbReference>